<reference evidence="1 2" key="1">
    <citation type="submission" date="2019-09" db="EMBL/GenBank/DDBJ databases">
        <authorList>
            <person name="Cummings J.R."/>
            <person name="Eaglin Z.M."/>
            <person name="Kluemper A.J."/>
            <person name="Powell E.A."/>
            <person name="Stamm J."/>
            <person name="Thompson S.A."/>
            <person name="Tolsma S."/>
            <person name="Caruso S.M."/>
            <person name="Garlena R.A."/>
            <person name="Russell D.A."/>
            <person name="Pope W.H."/>
            <person name="Jacobs-Se D."/>
            <person name="Hatfull G.F."/>
        </authorList>
    </citation>
    <scope>NUCLEOTIDE SEQUENCE [LARGE SCALE GENOMIC DNA]</scope>
</reference>
<organism evidence="1 2">
    <name type="scientific">Streptomyces phage Daubenski</name>
    <dbReference type="NCBI Taxonomy" id="2653725"/>
    <lineage>
        <taxon>Viruses</taxon>
        <taxon>Duplodnaviria</taxon>
        <taxon>Heunggongvirae</taxon>
        <taxon>Uroviricota</taxon>
        <taxon>Caudoviricetes</taxon>
        <taxon>Stanwilliamsviridae</taxon>
        <taxon>Boydwoodruffvirinae</taxon>
        <taxon>Samistivirus</taxon>
        <taxon>Samistivirus daubenski</taxon>
    </lineage>
</organism>
<evidence type="ECO:0000313" key="2">
    <source>
        <dbReference type="Proteomes" id="UP000375470"/>
    </source>
</evidence>
<proteinExistence type="predicted"/>
<keyword evidence="2" id="KW-1185">Reference proteome</keyword>
<dbReference type="KEGG" id="vg:65122842"/>
<sequence>MENCTYCGKQLVDSDAGDWYGDSECTGELRYDEDPFAAEIYDDHTFVWMCDGQRYESSMDI</sequence>
<protein>
    <submittedName>
        <fullName evidence="1">Uncharacterized protein</fullName>
    </submittedName>
</protein>
<dbReference type="Proteomes" id="UP000375470">
    <property type="component" value="Segment"/>
</dbReference>
<dbReference type="EMBL" id="MN444876">
    <property type="protein sequence ID" value="QGH76428.1"/>
    <property type="molecule type" value="Genomic_DNA"/>
</dbReference>
<gene>
    <name evidence="1" type="primary">128</name>
    <name evidence="1" type="ORF">SEA_DAUBENSKI_133</name>
</gene>
<evidence type="ECO:0000313" key="1">
    <source>
        <dbReference type="EMBL" id="QGH76428.1"/>
    </source>
</evidence>
<dbReference type="GeneID" id="65122842"/>
<name>A0A5Q2WGA5_9CAUD</name>
<dbReference type="RefSeq" id="YP_010104885.1">
    <property type="nucleotide sequence ID" value="NC_055822.1"/>
</dbReference>
<accession>A0A5Q2WGA5</accession>